<evidence type="ECO:0000313" key="5">
    <source>
        <dbReference type="EMBL" id="ADY60112.1"/>
    </source>
</evidence>
<gene>
    <name evidence="5" type="ordered locus">Plabr_2511</name>
</gene>
<dbReference type="InterPro" id="IPR050188">
    <property type="entry name" value="RluA_PseudoU_synthase"/>
</dbReference>
<organism evidence="5 6">
    <name type="scientific">Rubinisphaera brasiliensis (strain ATCC 49424 / DSM 5305 / JCM 21570 / IAM 15109 / NBRC 103401 / IFAM 1448)</name>
    <name type="common">Planctomyces brasiliensis</name>
    <dbReference type="NCBI Taxonomy" id="756272"/>
    <lineage>
        <taxon>Bacteria</taxon>
        <taxon>Pseudomonadati</taxon>
        <taxon>Planctomycetota</taxon>
        <taxon>Planctomycetia</taxon>
        <taxon>Planctomycetales</taxon>
        <taxon>Planctomycetaceae</taxon>
        <taxon>Rubinisphaera</taxon>
    </lineage>
</organism>
<dbReference type="PANTHER" id="PTHR21600">
    <property type="entry name" value="MITOCHONDRIAL RNA PSEUDOURIDINE SYNTHASE"/>
    <property type="match status" value="1"/>
</dbReference>
<dbReference type="GO" id="GO:0003723">
    <property type="term" value="F:RNA binding"/>
    <property type="evidence" value="ECO:0007669"/>
    <property type="project" value="InterPro"/>
</dbReference>
<dbReference type="GO" id="GO:0140098">
    <property type="term" value="F:catalytic activity, acting on RNA"/>
    <property type="evidence" value="ECO:0007669"/>
    <property type="project" value="UniProtKB-ARBA"/>
</dbReference>
<dbReference type="InterPro" id="IPR006225">
    <property type="entry name" value="PsdUridine_synth_RluC/D"/>
</dbReference>
<dbReference type="EMBL" id="CP002546">
    <property type="protein sequence ID" value="ADY60112.1"/>
    <property type="molecule type" value="Genomic_DNA"/>
</dbReference>
<dbReference type="OrthoDB" id="9784108at2"/>
<sequence>MVNDAGFFFLSRLNRARLSLLQNCGRPEWQWRKKFAILQTRRYRYESQFRPSSPLPSFRMSFPVANPPEPDGSARSLELTVEPYQSGLRTDAFLVQQLRNYSLWKIQRLAHWGAITIRHQPVDLMKRLYPGDTIQVRLVEPPETVYEPEPFPLEIEYEDAWMLAVNKPPGVIAHPTGNMQSGTLCNYLQAHFDTQSGIPGLLKPGIVHRLDRETSGVMLIAKTHRAHRNFVDAFEHSRVSKTYVALLEGDVAKEEGTIDLPIGQATVDSKVLMSARGDAKNPKPAKTHWRVLKRLGSHTLVAAKPVTGRNHQIRVHFATIGHPLAGDEFYDRDGQFKAATRDSLEEGRRMTDTRCARTGLTRHALHASTIQTAHPITGVWMTIQAGLPADMLAAVLRIEAAGPSDGISRK</sequence>
<dbReference type="InterPro" id="IPR006145">
    <property type="entry name" value="PsdUridine_synth_RsuA/RluA"/>
</dbReference>
<proteinExistence type="inferred from homology"/>
<dbReference type="InterPro" id="IPR020103">
    <property type="entry name" value="PsdUridine_synth_cat_dom_sf"/>
</dbReference>
<dbReference type="CDD" id="cd02869">
    <property type="entry name" value="PseudoU_synth_RluA_like"/>
    <property type="match status" value="1"/>
</dbReference>
<dbReference type="Gene3D" id="3.10.290.10">
    <property type="entry name" value="RNA-binding S4 domain"/>
    <property type="match status" value="1"/>
</dbReference>
<dbReference type="InterPro" id="IPR006224">
    <property type="entry name" value="PsdUridine_synth_RluA-like_CS"/>
</dbReference>
<feature type="active site" evidence="3">
    <location>
        <position position="211"/>
    </location>
</feature>
<keyword evidence="6" id="KW-1185">Reference proteome</keyword>
<evidence type="ECO:0000313" key="6">
    <source>
        <dbReference type="Proteomes" id="UP000006860"/>
    </source>
</evidence>
<dbReference type="HOGENOM" id="CLU_016902_4_4_0"/>
<keyword evidence="2" id="KW-0413">Isomerase</keyword>
<evidence type="ECO:0000256" key="2">
    <source>
        <dbReference type="ARBA" id="ARBA00023235"/>
    </source>
</evidence>
<comment type="similarity">
    <text evidence="1">Belongs to the pseudouridine synthase RluA family.</text>
</comment>
<dbReference type="STRING" id="756272.Plabr_2511"/>
<reference evidence="6" key="1">
    <citation type="submission" date="2011-02" db="EMBL/GenBank/DDBJ databases">
        <title>The complete genome of Planctomyces brasiliensis DSM 5305.</title>
        <authorList>
            <person name="Lucas S."/>
            <person name="Copeland A."/>
            <person name="Lapidus A."/>
            <person name="Bruce D."/>
            <person name="Goodwin L."/>
            <person name="Pitluck S."/>
            <person name="Kyrpides N."/>
            <person name="Mavromatis K."/>
            <person name="Pagani I."/>
            <person name="Ivanova N."/>
            <person name="Ovchinnikova G."/>
            <person name="Lu M."/>
            <person name="Detter J.C."/>
            <person name="Han C."/>
            <person name="Land M."/>
            <person name="Hauser L."/>
            <person name="Markowitz V."/>
            <person name="Cheng J.-F."/>
            <person name="Hugenholtz P."/>
            <person name="Woyke T."/>
            <person name="Wu D."/>
            <person name="Tindall B."/>
            <person name="Pomrenke H.G."/>
            <person name="Brambilla E."/>
            <person name="Klenk H.-P."/>
            <person name="Eisen J.A."/>
        </authorList>
    </citation>
    <scope>NUCLEOTIDE SEQUENCE [LARGE SCALE GENOMIC DNA]</scope>
    <source>
        <strain evidence="6">ATCC 49424 / DSM 5305 / JCM 21570 / NBRC 103401 / IFAM 1448</strain>
    </source>
</reference>
<dbReference type="GO" id="GO:0000455">
    <property type="term" value="P:enzyme-directed rRNA pseudouridine synthesis"/>
    <property type="evidence" value="ECO:0007669"/>
    <property type="project" value="TreeGrafter"/>
</dbReference>
<evidence type="ECO:0000259" key="4">
    <source>
        <dbReference type="Pfam" id="PF00849"/>
    </source>
</evidence>
<dbReference type="Proteomes" id="UP000006860">
    <property type="component" value="Chromosome"/>
</dbReference>
<dbReference type="GO" id="GO:0009982">
    <property type="term" value="F:pseudouridine synthase activity"/>
    <property type="evidence" value="ECO:0007669"/>
    <property type="project" value="InterPro"/>
</dbReference>
<dbReference type="PANTHER" id="PTHR21600:SF44">
    <property type="entry name" value="RIBOSOMAL LARGE SUBUNIT PSEUDOURIDINE SYNTHASE D"/>
    <property type="match status" value="1"/>
</dbReference>
<dbReference type="NCBIfam" id="TIGR00005">
    <property type="entry name" value="rluA_subfam"/>
    <property type="match status" value="1"/>
</dbReference>
<dbReference type="SUPFAM" id="SSF55120">
    <property type="entry name" value="Pseudouridine synthase"/>
    <property type="match status" value="1"/>
</dbReference>
<feature type="domain" description="Pseudouridine synthase RsuA/RluA-like" evidence="4">
    <location>
        <begin position="163"/>
        <end position="318"/>
    </location>
</feature>
<dbReference type="KEGG" id="pbs:Plabr_2511"/>
<dbReference type="eggNOG" id="COG0564">
    <property type="taxonomic scope" value="Bacteria"/>
</dbReference>
<accession>F0SPW2</accession>
<dbReference type="PROSITE" id="PS01129">
    <property type="entry name" value="PSI_RLU"/>
    <property type="match status" value="1"/>
</dbReference>
<dbReference type="Gene3D" id="3.30.2350.10">
    <property type="entry name" value="Pseudouridine synthase"/>
    <property type="match status" value="1"/>
</dbReference>
<name>F0SPW2_RUBBR</name>
<dbReference type="AlphaFoldDB" id="F0SPW2"/>
<dbReference type="InterPro" id="IPR036986">
    <property type="entry name" value="S4_RNA-bd_sf"/>
</dbReference>
<evidence type="ECO:0000256" key="1">
    <source>
        <dbReference type="ARBA" id="ARBA00010876"/>
    </source>
</evidence>
<evidence type="ECO:0000256" key="3">
    <source>
        <dbReference type="PIRSR" id="PIRSR606225-1"/>
    </source>
</evidence>
<dbReference type="Pfam" id="PF00849">
    <property type="entry name" value="PseudoU_synth_2"/>
    <property type="match status" value="1"/>
</dbReference>
<protein>
    <submittedName>
        <fullName evidence="5">Pseudouridine synthase, RluA family</fullName>
    </submittedName>
</protein>